<keyword evidence="5" id="KW-1133">Transmembrane helix</keyword>
<keyword evidence="5" id="KW-0472">Membrane</keyword>
<feature type="active site" description="Proton acceptor; shared with catalytic histidine of dimeric partner" evidence="4">
    <location>
        <position position="246"/>
    </location>
</feature>
<proteinExistence type="inferred from homology"/>
<dbReference type="HAMAP" id="MF_04143">
    <property type="entry name" value="Poxins"/>
    <property type="match status" value="1"/>
</dbReference>
<feature type="transmembrane region" description="Helical" evidence="5">
    <location>
        <begin position="36"/>
        <end position="56"/>
    </location>
</feature>
<accession>A0A2L0WTY6</accession>
<reference evidence="6 7" key="1">
    <citation type="journal article" date="2018" name="PLoS ONE">
        <title>Genome analysis of a novel Group I alphabaculovirus obtained from Oxyplax ochracea.</title>
        <authorList>
            <person name="Wang J."/>
            <person name="Hou D."/>
            <person name="Wang Q."/>
            <person name="Kuang W."/>
            <person name="Zhang L."/>
            <person name="Li J."/>
            <person name="Shen S."/>
            <person name="Deng F."/>
            <person name="Wang H."/>
            <person name="Hu Z."/>
            <person name="Wang M."/>
        </authorList>
    </citation>
    <scope>NUCLEOTIDE SEQUENCE [LARGE SCALE GENOMIC DNA]</scope>
    <source>
        <strain evidence="6">435</strain>
    </source>
</reference>
<dbReference type="Proteomes" id="UP000297028">
    <property type="component" value="Segment"/>
</dbReference>
<protein>
    <submittedName>
        <fullName evidence="6">p26</fullName>
    </submittedName>
</protein>
<evidence type="ECO:0000256" key="2">
    <source>
        <dbReference type="ARBA" id="ARBA00022801"/>
    </source>
</evidence>
<dbReference type="Pfam" id="PF04766">
    <property type="entry name" value="Baculo_p26"/>
    <property type="match status" value="1"/>
</dbReference>
<evidence type="ECO:0000256" key="3">
    <source>
        <dbReference type="ARBA" id="ARBA00023932"/>
    </source>
</evidence>
<dbReference type="EMBL" id="MF143631">
    <property type="protein sequence ID" value="AVA31118.1"/>
    <property type="molecule type" value="Genomic_DNA"/>
</dbReference>
<dbReference type="GO" id="GO:0016787">
    <property type="term" value="F:hydrolase activity"/>
    <property type="evidence" value="ECO:0007669"/>
    <property type="project" value="UniProtKB-KW"/>
</dbReference>
<comment type="caution">
    <text evidence="4">Lacks conserved residue(s) required for the propagation of feature annotation.</text>
</comment>
<feature type="site" description="Substrate binding" evidence="4">
    <location>
        <position position="288"/>
    </location>
</feature>
<comment type="catalytic activity">
    <reaction evidence="3">
        <text>2',3'-cGAMP + H2O = Gp(2'-5')Ap(3') + H(+)</text>
        <dbReference type="Rhea" id="RHEA:59472"/>
        <dbReference type="ChEBI" id="CHEBI:15377"/>
        <dbReference type="ChEBI" id="CHEBI:15378"/>
        <dbReference type="ChEBI" id="CHEBI:143093"/>
        <dbReference type="ChEBI" id="CHEBI:143098"/>
    </reaction>
    <physiologicalReaction direction="left-to-right" evidence="3">
        <dbReference type="Rhea" id="RHEA:59473"/>
    </physiologicalReaction>
</comment>
<comment type="function">
    <text evidence="4">Nuclease that cleaves host 2',3'-cGAMP.</text>
</comment>
<keyword evidence="1 4" id="KW-0540">Nuclease</keyword>
<evidence type="ECO:0000256" key="4">
    <source>
        <dbReference type="HAMAP-Rule" id="MF_04143"/>
    </source>
</evidence>
<evidence type="ECO:0000313" key="6">
    <source>
        <dbReference type="EMBL" id="AVA31118.1"/>
    </source>
</evidence>
<evidence type="ECO:0000313" key="7">
    <source>
        <dbReference type="Proteomes" id="UP000297028"/>
    </source>
</evidence>
<keyword evidence="5" id="KW-0812">Transmembrane</keyword>
<dbReference type="GO" id="GO:0004518">
    <property type="term" value="F:nuclease activity"/>
    <property type="evidence" value="ECO:0007669"/>
    <property type="project" value="UniProtKB-UniRule"/>
</dbReference>
<feature type="active site" description="Proton donor" evidence="4">
    <location>
        <position position="108"/>
    </location>
</feature>
<evidence type="ECO:0000256" key="1">
    <source>
        <dbReference type="ARBA" id="ARBA00022722"/>
    </source>
</evidence>
<name>A0A2L0WTY6_9ABAC</name>
<evidence type="ECO:0000256" key="5">
    <source>
        <dbReference type="SAM" id="Phobius"/>
    </source>
</evidence>
<feature type="active site" description="Shared with catalytic histidine of dimeric partner" evidence="4">
    <location>
        <position position="242"/>
    </location>
</feature>
<comment type="domain">
    <text evidence="4">The substrate binding site is formed by the N-terminus of a monomer and the C-terminus of the opposite monomer.</text>
</comment>
<comment type="subunit">
    <text evidence="4">Homodimer.</text>
</comment>
<sequence length="299" mass="34424">MTPNCVIYESLNSINMDLQFNLINIRLIKAFIIKALFLHQTITCVCVFVLFTPFSVSLTNKMQVYNVEIETDYSNNSMLVTKVNGENAFVKIFKPGQEINDEILNRYHQFPGIATSILFPQLHLHRNVQLLTSDHRLHDAELESVCFNFHVCNKRFVFGTLPAVIVDKRFVNLYVGAPIFFNEKIVSIVTTLHEISNDRWLVPVTGIREASLFSGHVKTNNGVRLEKWLPNTSIYGTKQLPYAEIKQYALEQEKTVIADAEKSCVIFYKESEIRITWNQGEHELMHIRMTGPFVESNFS</sequence>
<organism evidence="6 7">
    <name type="scientific">Oxyplax ochracea nucleopolyhedrovirus</name>
    <dbReference type="NCBI Taxonomy" id="2083176"/>
    <lineage>
        <taxon>Viruses</taxon>
        <taxon>Viruses incertae sedis</taxon>
        <taxon>Naldaviricetes</taxon>
        <taxon>Lefavirales</taxon>
        <taxon>Baculoviridae</taxon>
        <taxon>Alphabaculovirus</taxon>
        <taxon>Alphabaculovirus oxochraceae</taxon>
    </lineage>
</organism>
<gene>
    <name evidence="6" type="ORF">Oxoc_ORF19</name>
</gene>
<dbReference type="InterPro" id="IPR006853">
    <property type="entry name" value="Poxin_vir"/>
</dbReference>
<keyword evidence="2 4" id="KW-0378">Hydrolase</keyword>
<keyword evidence="7" id="KW-1185">Reference proteome</keyword>
<feature type="site" description="Substrate binding" evidence="4">
    <location>
        <position position="155"/>
    </location>
</feature>
<feature type="site" description="Substrate binding" evidence="4">
    <location>
        <position position="207"/>
    </location>
</feature>
<dbReference type="GO" id="GO:0061507">
    <property type="term" value="F:2',3'-cyclic GMP-AMP binding"/>
    <property type="evidence" value="ECO:0007669"/>
    <property type="project" value="UniProtKB-UniRule"/>
</dbReference>